<keyword evidence="2" id="KW-1185">Reference proteome</keyword>
<evidence type="ECO:0000313" key="1">
    <source>
        <dbReference type="EMBL" id="CAI9177156.1"/>
    </source>
</evidence>
<dbReference type="EMBL" id="OX459942">
    <property type="protein sequence ID" value="CAI9177156.1"/>
    <property type="molecule type" value="Genomic_DNA"/>
</dbReference>
<gene>
    <name evidence="1" type="ORF">MRATA1EN1_LOCUS26118</name>
</gene>
<accession>A0ABN8ZVY4</accession>
<name>A0ABN8ZVY4_RANTA</name>
<proteinExistence type="predicted"/>
<dbReference type="Proteomes" id="UP001176941">
    <property type="component" value="Chromosome 6"/>
</dbReference>
<protein>
    <submittedName>
        <fullName evidence="1">Uncharacterized protein</fullName>
    </submittedName>
</protein>
<sequence length="115" mass="12354">MGSGRKGNLNQPHGTMLVIYWLPHNREVLGYTGHFSGPIVSPAALSALPPRVSALCQASFLHGGGAALIISTQGKRCLAPIWSYGKSSFLQSWQESLKGWLCLDHHSQGNAQVDS</sequence>
<organism evidence="1 2">
    <name type="scientific">Rangifer tarandus platyrhynchus</name>
    <name type="common">Svalbard reindeer</name>
    <dbReference type="NCBI Taxonomy" id="3082113"/>
    <lineage>
        <taxon>Eukaryota</taxon>
        <taxon>Metazoa</taxon>
        <taxon>Chordata</taxon>
        <taxon>Craniata</taxon>
        <taxon>Vertebrata</taxon>
        <taxon>Euteleostomi</taxon>
        <taxon>Mammalia</taxon>
        <taxon>Eutheria</taxon>
        <taxon>Laurasiatheria</taxon>
        <taxon>Artiodactyla</taxon>
        <taxon>Ruminantia</taxon>
        <taxon>Pecora</taxon>
        <taxon>Cervidae</taxon>
        <taxon>Odocoileinae</taxon>
        <taxon>Rangifer</taxon>
    </lineage>
</organism>
<evidence type="ECO:0000313" key="2">
    <source>
        <dbReference type="Proteomes" id="UP001176941"/>
    </source>
</evidence>
<reference evidence="1" key="1">
    <citation type="submission" date="2023-04" db="EMBL/GenBank/DDBJ databases">
        <authorList>
            <consortium name="ELIXIR-Norway"/>
        </authorList>
    </citation>
    <scope>NUCLEOTIDE SEQUENCE [LARGE SCALE GENOMIC DNA]</scope>
</reference>